<reference evidence="1" key="1">
    <citation type="journal article" date="2016" name="Gigascience">
        <title>De novo construction of an expanded transcriptome assembly for the western tarnished plant bug, Lygus hesperus.</title>
        <authorList>
            <person name="Tassone E.E."/>
            <person name="Geib S.M."/>
            <person name="Hall B."/>
            <person name="Fabrick J.A."/>
            <person name="Brent C.S."/>
            <person name="Hull J.J."/>
        </authorList>
    </citation>
    <scope>NUCLEOTIDE SEQUENCE</scope>
</reference>
<proteinExistence type="predicted"/>
<dbReference type="AlphaFoldDB" id="A0A146MB32"/>
<feature type="non-terminal residue" evidence="1">
    <location>
        <position position="1"/>
    </location>
</feature>
<dbReference type="EMBL" id="GDHC01002653">
    <property type="protein sequence ID" value="JAQ15976.1"/>
    <property type="molecule type" value="Transcribed_RNA"/>
</dbReference>
<name>A0A146MB32_LYGHE</name>
<protein>
    <submittedName>
        <fullName evidence="1">Uncharacterized protein</fullName>
    </submittedName>
</protein>
<sequence>INAANQEIKRQLFYNCCTTFVTPVSLFPPRLSCVVIPTTSKRLKACDSDSRPSCNVSHFQGAVRITRECQYWGIVSWSSSSEVRSKNALEVRTPSTCQLGYPQAVRASNIQPSLAAGARDLGLNPVHHIIYKTFC</sequence>
<organism evidence="1">
    <name type="scientific">Lygus hesperus</name>
    <name type="common">Western plant bug</name>
    <dbReference type="NCBI Taxonomy" id="30085"/>
    <lineage>
        <taxon>Eukaryota</taxon>
        <taxon>Metazoa</taxon>
        <taxon>Ecdysozoa</taxon>
        <taxon>Arthropoda</taxon>
        <taxon>Hexapoda</taxon>
        <taxon>Insecta</taxon>
        <taxon>Pterygota</taxon>
        <taxon>Neoptera</taxon>
        <taxon>Paraneoptera</taxon>
        <taxon>Hemiptera</taxon>
        <taxon>Heteroptera</taxon>
        <taxon>Panheteroptera</taxon>
        <taxon>Cimicomorpha</taxon>
        <taxon>Miridae</taxon>
        <taxon>Mirini</taxon>
        <taxon>Lygus</taxon>
    </lineage>
</organism>
<accession>A0A146MB32</accession>
<gene>
    <name evidence="1" type="ORF">g.72723</name>
</gene>
<evidence type="ECO:0000313" key="1">
    <source>
        <dbReference type="EMBL" id="JAQ15976.1"/>
    </source>
</evidence>